<dbReference type="CDD" id="cd04301">
    <property type="entry name" value="NAT_SF"/>
    <property type="match status" value="1"/>
</dbReference>
<name>A0A964FEW4_9CYAN</name>
<reference evidence="2" key="1">
    <citation type="journal article" date="2021" name="Antonie Van Leeuwenhoek">
        <title>Draft genome and description of Waterburya agarophytonicola gen. nov. sp. nov. (Pleurocapsales, Cyanobacteria): a seaweed symbiont.</title>
        <authorList>
            <person name="Bonthond G."/>
            <person name="Shalygin S."/>
            <person name="Bayer T."/>
            <person name="Weinberger F."/>
        </authorList>
    </citation>
    <scope>NUCLEOTIDE SEQUENCE</scope>
    <source>
        <strain evidence="2">KI4</strain>
    </source>
</reference>
<feature type="domain" description="N-acetyltransferase" evidence="1">
    <location>
        <begin position="11"/>
        <end position="42"/>
    </location>
</feature>
<sequence>MNNEIETKLLSSYRGRGYGKQMMQQALKISADAGCYKITFVERKAPVFQAGDISELNQRFRDGFNHPET</sequence>
<evidence type="ECO:0000313" key="2">
    <source>
        <dbReference type="EMBL" id="MCC0177100.1"/>
    </source>
</evidence>
<dbReference type="InterPro" id="IPR000182">
    <property type="entry name" value="GNAT_dom"/>
</dbReference>
<evidence type="ECO:0000313" key="3">
    <source>
        <dbReference type="Proteomes" id="UP000729733"/>
    </source>
</evidence>
<dbReference type="Pfam" id="PF00583">
    <property type="entry name" value="Acetyltransf_1"/>
    <property type="match status" value="1"/>
</dbReference>
<organism evidence="2 3">
    <name type="scientific">Waterburya agarophytonicola KI4</name>
    <dbReference type="NCBI Taxonomy" id="2874699"/>
    <lineage>
        <taxon>Bacteria</taxon>
        <taxon>Bacillati</taxon>
        <taxon>Cyanobacteriota</taxon>
        <taxon>Cyanophyceae</taxon>
        <taxon>Pleurocapsales</taxon>
        <taxon>Hyellaceae</taxon>
        <taxon>Waterburya</taxon>
        <taxon>Waterburya agarophytonicola</taxon>
    </lineage>
</organism>
<evidence type="ECO:0000259" key="1">
    <source>
        <dbReference type="Pfam" id="PF00583"/>
    </source>
</evidence>
<dbReference type="RefSeq" id="WP_229640138.1">
    <property type="nucleotide sequence ID" value="NZ_JADWDC010000016.1"/>
</dbReference>
<gene>
    <name evidence="2" type="ORF">I4641_08940</name>
</gene>
<dbReference type="Proteomes" id="UP000729733">
    <property type="component" value="Unassembled WGS sequence"/>
</dbReference>
<dbReference type="EMBL" id="JADWDC010000016">
    <property type="protein sequence ID" value="MCC0177100.1"/>
    <property type="molecule type" value="Genomic_DNA"/>
</dbReference>
<dbReference type="InterPro" id="IPR016181">
    <property type="entry name" value="Acyl_CoA_acyltransferase"/>
</dbReference>
<keyword evidence="3" id="KW-1185">Reference proteome</keyword>
<proteinExistence type="predicted"/>
<dbReference type="SUPFAM" id="SSF55729">
    <property type="entry name" value="Acyl-CoA N-acyltransferases (Nat)"/>
    <property type="match status" value="1"/>
</dbReference>
<comment type="caution">
    <text evidence="2">The sequence shown here is derived from an EMBL/GenBank/DDBJ whole genome shotgun (WGS) entry which is preliminary data.</text>
</comment>
<accession>A0A964FEW4</accession>
<dbReference type="AlphaFoldDB" id="A0A964FEW4"/>
<dbReference type="GO" id="GO:0016747">
    <property type="term" value="F:acyltransferase activity, transferring groups other than amino-acyl groups"/>
    <property type="evidence" value="ECO:0007669"/>
    <property type="project" value="InterPro"/>
</dbReference>
<dbReference type="Gene3D" id="3.40.630.30">
    <property type="match status" value="1"/>
</dbReference>
<protein>
    <submittedName>
        <fullName evidence="2">GNAT family N-acetyltransferase</fullName>
    </submittedName>
</protein>